<dbReference type="PANTHER" id="PTHR34220">
    <property type="entry name" value="SENSOR HISTIDINE KINASE YPDA"/>
    <property type="match status" value="1"/>
</dbReference>
<evidence type="ECO:0000313" key="4">
    <source>
        <dbReference type="Proteomes" id="UP000199021"/>
    </source>
</evidence>
<feature type="transmembrane region" description="Helical" evidence="1">
    <location>
        <begin position="34"/>
        <end position="52"/>
    </location>
</feature>
<keyword evidence="1" id="KW-0472">Membrane</keyword>
<evidence type="ECO:0000313" key="3">
    <source>
        <dbReference type="EMBL" id="SER35667.1"/>
    </source>
</evidence>
<organism evidence="3 4">
    <name type="scientific">Neolewinella agarilytica</name>
    <dbReference type="NCBI Taxonomy" id="478744"/>
    <lineage>
        <taxon>Bacteria</taxon>
        <taxon>Pseudomonadati</taxon>
        <taxon>Bacteroidota</taxon>
        <taxon>Saprospiria</taxon>
        <taxon>Saprospirales</taxon>
        <taxon>Lewinellaceae</taxon>
        <taxon>Neolewinella</taxon>
    </lineage>
</organism>
<keyword evidence="3" id="KW-0418">Kinase</keyword>
<dbReference type="Proteomes" id="UP000199021">
    <property type="component" value="Unassembled WGS sequence"/>
</dbReference>
<sequence length="414" mass="47958">MNKSDLEVLHPNKNMNLFLTKAERIKYLGFDDRIAALIGIPLVSFMAFLLFSSGKTDIPVHLSFVCFWVGTGYTVFYWLINRFWVIRLRSWLPGEKDTTKRILLIAGFAFFSVILLELGTSDLILKCIPMLAQVGWGEQEFVFKISTTYTLCLMVLAMYESAWFFTKLRKSQLQQEQLAKENMQTQLAVLKQQMNPHFLFNSLNTLVNVIPEDSKKATLFTQRLAAVYRRILEYRHKEMIPLVEELTALQDYIFLMQTRFEDKLIVKWHLSEETMKQVMLQQAQWGALAQVQCKEEESRDLPIIPPHLTHHLIVPLSVQLLVENAVKHNTVSNEHPLQIDITLGEDRVTVSNKLNLRNRKMSSTGWGHDNLKSRYSSISFRPVVIRKTKDNYSVSLPILPPAEVRELAEERRTG</sequence>
<dbReference type="GO" id="GO:0000155">
    <property type="term" value="F:phosphorelay sensor kinase activity"/>
    <property type="evidence" value="ECO:0007669"/>
    <property type="project" value="InterPro"/>
</dbReference>
<proteinExistence type="predicted"/>
<keyword evidence="1" id="KW-1133">Transmembrane helix</keyword>
<protein>
    <submittedName>
        <fullName evidence="3">Histidine kinase</fullName>
    </submittedName>
</protein>
<dbReference type="AlphaFoldDB" id="A0A1H9NIT6"/>
<accession>A0A1H9NIT6</accession>
<dbReference type="Pfam" id="PF06580">
    <property type="entry name" value="His_kinase"/>
    <property type="match status" value="1"/>
</dbReference>
<feature type="transmembrane region" description="Helical" evidence="1">
    <location>
        <begin position="58"/>
        <end position="80"/>
    </location>
</feature>
<keyword evidence="3" id="KW-0808">Transferase</keyword>
<reference evidence="4" key="1">
    <citation type="submission" date="2016-10" db="EMBL/GenBank/DDBJ databases">
        <authorList>
            <person name="Varghese N."/>
            <person name="Submissions S."/>
        </authorList>
    </citation>
    <scope>NUCLEOTIDE SEQUENCE [LARGE SCALE GENOMIC DNA]</scope>
    <source>
        <strain evidence="4">DSM 24740</strain>
    </source>
</reference>
<dbReference type="GO" id="GO:0016020">
    <property type="term" value="C:membrane"/>
    <property type="evidence" value="ECO:0007669"/>
    <property type="project" value="InterPro"/>
</dbReference>
<name>A0A1H9NIT6_9BACT</name>
<dbReference type="InterPro" id="IPR050640">
    <property type="entry name" value="Bact_2-comp_sensor_kinase"/>
</dbReference>
<dbReference type="InterPro" id="IPR010559">
    <property type="entry name" value="Sig_transdc_His_kin_internal"/>
</dbReference>
<evidence type="ECO:0000256" key="1">
    <source>
        <dbReference type="SAM" id="Phobius"/>
    </source>
</evidence>
<evidence type="ECO:0000259" key="2">
    <source>
        <dbReference type="Pfam" id="PF06580"/>
    </source>
</evidence>
<feature type="transmembrane region" description="Helical" evidence="1">
    <location>
        <begin position="141"/>
        <end position="165"/>
    </location>
</feature>
<feature type="transmembrane region" description="Helical" evidence="1">
    <location>
        <begin position="101"/>
        <end position="121"/>
    </location>
</feature>
<keyword evidence="1" id="KW-0812">Transmembrane</keyword>
<keyword evidence="4" id="KW-1185">Reference proteome</keyword>
<feature type="domain" description="Signal transduction histidine kinase internal region" evidence="2">
    <location>
        <begin position="186"/>
        <end position="264"/>
    </location>
</feature>
<dbReference type="InParanoid" id="A0A1H9NIT6"/>
<gene>
    <name evidence="3" type="ORF">SAMN05444359_13717</name>
</gene>
<dbReference type="EMBL" id="FOFB01000037">
    <property type="protein sequence ID" value="SER35667.1"/>
    <property type="molecule type" value="Genomic_DNA"/>
</dbReference>
<dbReference type="STRING" id="478744.SAMN05444359_13717"/>
<dbReference type="PANTHER" id="PTHR34220:SF7">
    <property type="entry name" value="SENSOR HISTIDINE KINASE YPDA"/>
    <property type="match status" value="1"/>
</dbReference>